<proteinExistence type="predicted"/>
<evidence type="ECO:0000313" key="1">
    <source>
        <dbReference type="EMBL" id="OGG43020.1"/>
    </source>
</evidence>
<accession>A0A1F6C1I6</accession>
<dbReference type="STRING" id="1798473.A3G50_02355"/>
<sequence>MKSTFAIFLIFSFVGVAVFGVFAMNHGDSHNGCLAKTARKTDCPKETGALPFLNFHLESFKNFSTATLTDNLANALLLLLALILATRFKFTANVQLTSPAFAANYHRRQFLESPSFPYQQKLTHWLALRKNSPAAS</sequence>
<comment type="caution">
    <text evidence="1">The sequence shown here is derived from an EMBL/GenBank/DDBJ whole genome shotgun (WGS) entry which is preliminary data.</text>
</comment>
<gene>
    <name evidence="1" type="ORF">A3G50_02355</name>
</gene>
<name>A0A1F6C1I6_9BACT</name>
<organism evidence="1 2">
    <name type="scientific">Candidatus Jorgensenbacteria bacterium RIFCSPLOWO2_12_FULL_42_11</name>
    <dbReference type="NCBI Taxonomy" id="1798473"/>
    <lineage>
        <taxon>Bacteria</taxon>
        <taxon>Candidatus Joergenseniibacteriota</taxon>
    </lineage>
</organism>
<reference evidence="1 2" key="1">
    <citation type="journal article" date="2016" name="Nat. Commun.">
        <title>Thousands of microbial genomes shed light on interconnected biogeochemical processes in an aquifer system.</title>
        <authorList>
            <person name="Anantharaman K."/>
            <person name="Brown C.T."/>
            <person name="Hug L.A."/>
            <person name="Sharon I."/>
            <person name="Castelle C.J."/>
            <person name="Probst A.J."/>
            <person name="Thomas B.C."/>
            <person name="Singh A."/>
            <person name="Wilkins M.J."/>
            <person name="Karaoz U."/>
            <person name="Brodie E.L."/>
            <person name="Williams K.H."/>
            <person name="Hubbard S.S."/>
            <person name="Banfield J.F."/>
        </authorList>
    </citation>
    <scope>NUCLEOTIDE SEQUENCE [LARGE SCALE GENOMIC DNA]</scope>
</reference>
<protein>
    <submittedName>
        <fullName evidence="1">Uncharacterized protein</fullName>
    </submittedName>
</protein>
<evidence type="ECO:0000313" key="2">
    <source>
        <dbReference type="Proteomes" id="UP000176633"/>
    </source>
</evidence>
<dbReference type="EMBL" id="MFKM01000028">
    <property type="protein sequence ID" value="OGG43020.1"/>
    <property type="molecule type" value="Genomic_DNA"/>
</dbReference>
<dbReference type="AlphaFoldDB" id="A0A1F6C1I6"/>
<dbReference type="Proteomes" id="UP000176633">
    <property type="component" value="Unassembled WGS sequence"/>
</dbReference>